<evidence type="ECO:0000256" key="6">
    <source>
        <dbReference type="ARBA" id="ARBA00023027"/>
    </source>
</evidence>
<evidence type="ECO:0000256" key="9">
    <source>
        <dbReference type="SAM" id="MobiDB-lite"/>
    </source>
</evidence>
<name>A0A246RK33_9ACTN</name>
<comment type="catalytic activity">
    <reaction evidence="1 8">
        <text>dTDP-alpha-D-glucose = dTDP-4-dehydro-6-deoxy-alpha-D-glucose + H2O</text>
        <dbReference type="Rhea" id="RHEA:17221"/>
        <dbReference type="ChEBI" id="CHEBI:15377"/>
        <dbReference type="ChEBI" id="CHEBI:57477"/>
        <dbReference type="ChEBI" id="CHEBI:57649"/>
        <dbReference type="EC" id="4.2.1.46"/>
    </reaction>
</comment>
<dbReference type="CDD" id="cd05246">
    <property type="entry name" value="dTDP_GD_SDR_e"/>
    <property type="match status" value="1"/>
</dbReference>
<dbReference type="Pfam" id="PF16363">
    <property type="entry name" value="GDP_Man_Dehyd"/>
    <property type="match status" value="1"/>
</dbReference>
<evidence type="ECO:0000313" key="12">
    <source>
        <dbReference type="Proteomes" id="UP000197174"/>
    </source>
</evidence>
<evidence type="ECO:0000259" key="10">
    <source>
        <dbReference type="Pfam" id="PF16363"/>
    </source>
</evidence>
<evidence type="ECO:0000313" key="11">
    <source>
        <dbReference type="EMBL" id="OWV05651.1"/>
    </source>
</evidence>
<keyword evidence="6" id="KW-0520">NAD</keyword>
<evidence type="ECO:0000256" key="3">
    <source>
        <dbReference type="ARBA" id="ARBA00008178"/>
    </source>
</evidence>
<dbReference type="GO" id="GO:0008460">
    <property type="term" value="F:dTDP-glucose 4,6-dehydratase activity"/>
    <property type="evidence" value="ECO:0007669"/>
    <property type="project" value="UniProtKB-EC"/>
</dbReference>
<dbReference type="Gene3D" id="3.40.50.720">
    <property type="entry name" value="NAD(P)-binding Rossmann-like Domain"/>
    <property type="match status" value="1"/>
</dbReference>
<dbReference type="InterPro" id="IPR005888">
    <property type="entry name" value="dTDP_Gluc_deHydtase"/>
</dbReference>
<sequence>MDRVLVTGGAGFIGSHFVRRLLRDGNISRVTVLDALTYAGTVYNLDGVLNHPRLSFIEGDILDGTVVADLVATHDAVVHLAAESHVDRSFETTEKFVATNVQGTRMLLEAAAHLGVRKFVHVSTDEVYGPLPTGTASENDPLRPTNPYAASKAASDMVANSYFHTYGVPVCITRSTNNYGPGQHHEKIVPAFVTSLLAGGRVGIHGHGEHIRNWLHVEDNCRGIELVLHKGIPGEIYNIGGGTALTNNELARTVLRACGADWSSVDYVSDRRSNDIRYSMDWTKAARDLGYRPIRSLTEGLAETVQWYRRHPDRWVASPTDSAQAAQDTTPDVVSPVP</sequence>
<gene>
    <name evidence="11" type="ORF">B5D80_17845</name>
</gene>
<evidence type="ECO:0000256" key="2">
    <source>
        <dbReference type="ARBA" id="ARBA00001911"/>
    </source>
</evidence>
<dbReference type="EMBL" id="MZMV01000028">
    <property type="protein sequence ID" value="OWV05651.1"/>
    <property type="molecule type" value="Genomic_DNA"/>
</dbReference>
<dbReference type="Proteomes" id="UP000197174">
    <property type="component" value="Unassembled WGS sequence"/>
</dbReference>
<keyword evidence="12" id="KW-1185">Reference proteome</keyword>
<evidence type="ECO:0000256" key="5">
    <source>
        <dbReference type="ARBA" id="ARBA00016977"/>
    </source>
</evidence>
<dbReference type="RefSeq" id="WP_088645013.1">
    <property type="nucleotide sequence ID" value="NZ_MZMV01000028.1"/>
</dbReference>
<dbReference type="AlphaFoldDB" id="A0A246RK33"/>
<evidence type="ECO:0000256" key="8">
    <source>
        <dbReference type="RuleBase" id="RU004473"/>
    </source>
</evidence>
<feature type="compositionally biased region" description="Polar residues" evidence="9">
    <location>
        <begin position="319"/>
        <end position="332"/>
    </location>
</feature>
<evidence type="ECO:0000256" key="7">
    <source>
        <dbReference type="ARBA" id="ARBA00023239"/>
    </source>
</evidence>
<reference evidence="11 12" key="1">
    <citation type="submission" date="2017-03" db="EMBL/GenBank/DDBJ databases">
        <title>Whole genome sequence of Micromonospora wenchangensis, isolated from mangrove soil.</title>
        <authorList>
            <person name="Yang H."/>
        </authorList>
    </citation>
    <scope>NUCLEOTIDE SEQUENCE [LARGE SCALE GENOMIC DNA]</scope>
    <source>
        <strain evidence="11 12">CCTCC AA 2012002</strain>
    </source>
</reference>
<organism evidence="11 12">
    <name type="scientific">Micromonospora wenchangensis</name>
    <dbReference type="NCBI Taxonomy" id="1185415"/>
    <lineage>
        <taxon>Bacteria</taxon>
        <taxon>Bacillati</taxon>
        <taxon>Actinomycetota</taxon>
        <taxon>Actinomycetes</taxon>
        <taxon>Micromonosporales</taxon>
        <taxon>Micromonosporaceae</taxon>
        <taxon>Micromonospora</taxon>
    </lineage>
</organism>
<dbReference type="OrthoDB" id="9801785at2"/>
<dbReference type="PANTHER" id="PTHR43000">
    <property type="entry name" value="DTDP-D-GLUCOSE 4,6-DEHYDRATASE-RELATED"/>
    <property type="match status" value="1"/>
</dbReference>
<feature type="region of interest" description="Disordered" evidence="9">
    <location>
        <begin position="318"/>
        <end position="338"/>
    </location>
</feature>
<comment type="cofactor">
    <cofactor evidence="2 8">
        <name>NAD(+)</name>
        <dbReference type="ChEBI" id="CHEBI:57540"/>
    </cofactor>
</comment>
<dbReference type="SUPFAM" id="SSF51735">
    <property type="entry name" value="NAD(P)-binding Rossmann-fold domains"/>
    <property type="match status" value="1"/>
</dbReference>
<proteinExistence type="inferred from homology"/>
<dbReference type="InterPro" id="IPR036291">
    <property type="entry name" value="NAD(P)-bd_dom_sf"/>
</dbReference>
<dbReference type="Gene3D" id="3.90.25.10">
    <property type="entry name" value="UDP-galactose 4-epimerase, domain 1"/>
    <property type="match status" value="1"/>
</dbReference>
<dbReference type="EC" id="4.2.1.46" evidence="4 8"/>
<accession>A0A246RK33</accession>
<evidence type="ECO:0000256" key="1">
    <source>
        <dbReference type="ARBA" id="ARBA00001539"/>
    </source>
</evidence>
<protein>
    <recommendedName>
        <fullName evidence="5 8">dTDP-glucose 4,6-dehydratase</fullName>
        <ecNumber evidence="4 8">4.2.1.46</ecNumber>
    </recommendedName>
</protein>
<keyword evidence="7 8" id="KW-0456">Lyase</keyword>
<comment type="caution">
    <text evidence="11">The sequence shown here is derived from an EMBL/GenBank/DDBJ whole genome shotgun (WGS) entry which is preliminary data.</text>
</comment>
<dbReference type="NCBIfam" id="TIGR01181">
    <property type="entry name" value="dTDP_gluc_dehyt"/>
    <property type="match status" value="1"/>
</dbReference>
<dbReference type="GO" id="GO:0009225">
    <property type="term" value="P:nucleotide-sugar metabolic process"/>
    <property type="evidence" value="ECO:0007669"/>
    <property type="project" value="InterPro"/>
</dbReference>
<evidence type="ECO:0000256" key="4">
    <source>
        <dbReference type="ARBA" id="ARBA00011990"/>
    </source>
</evidence>
<feature type="domain" description="NAD(P)-binding" evidence="10">
    <location>
        <begin position="5"/>
        <end position="304"/>
    </location>
</feature>
<comment type="similarity">
    <text evidence="3 8">Belongs to the NAD(P)-dependent epimerase/dehydratase family. dTDP-glucose dehydratase subfamily.</text>
</comment>
<dbReference type="InterPro" id="IPR016040">
    <property type="entry name" value="NAD(P)-bd_dom"/>
</dbReference>